<evidence type="ECO:0000313" key="5">
    <source>
        <dbReference type="Proteomes" id="UP001209317"/>
    </source>
</evidence>
<dbReference type="RefSeq" id="WP_263037352.1">
    <property type="nucleotide sequence ID" value="NZ_JAOTPL010000005.1"/>
</dbReference>
<dbReference type="Pfam" id="PF16344">
    <property type="entry name" value="FecR_C"/>
    <property type="match status" value="1"/>
</dbReference>
<feature type="transmembrane region" description="Helical" evidence="1">
    <location>
        <begin position="76"/>
        <end position="95"/>
    </location>
</feature>
<feature type="domain" description="FecR protein" evidence="2">
    <location>
        <begin position="122"/>
        <end position="207"/>
    </location>
</feature>
<dbReference type="InterPro" id="IPR012373">
    <property type="entry name" value="Ferrdict_sens_TM"/>
</dbReference>
<dbReference type="PANTHER" id="PTHR30273">
    <property type="entry name" value="PERIPLASMIC SIGNAL SENSOR AND SIGMA FACTOR ACTIVATOR FECR-RELATED"/>
    <property type="match status" value="1"/>
</dbReference>
<dbReference type="InterPro" id="IPR006860">
    <property type="entry name" value="FecR"/>
</dbReference>
<dbReference type="EMBL" id="JAOTPL010000005">
    <property type="protein sequence ID" value="MCU7693864.1"/>
    <property type="molecule type" value="Genomic_DNA"/>
</dbReference>
<proteinExistence type="predicted"/>
<keyword evidence="1" id="KW-0472">Membrane</keyword>
<dbReference type="AlphaFoldDB" id="A0AAE3IL52"/>
<keyword evidence="1" id="KW-1133">Transmembrane helix</keyword>
<name>A0AAE3IL52_9BACT</name>
<organism evidence="4 5">
    <name type="scientific">Haoranjiania flava</name>
    <dbReference type="NCBI Taxonomy" id="1856322"/>
    <lineage>
        <taxon>Bacteria</taxon>
        <taxon>Pseudomonadati</taxon>
        <taxon>Bacteroidota</taxon>
        <taxon>Chitinophagia</taxon>
        <taxon>Chitinophagales</taxon>
        <taxon>Chitinophagaceae</taxon>
        <taxon>Haoranjiania</taxon>
    </lineage>
</organism>
<gene>
    <name evidence="4" type="ORF">OD355_04955</name>
</gene>
<keyword evidence="1" id="KW-0812">Transmembrane</keyword>
<protein>
    <submittedName>
        <fullName evidence="4">FecR family protein</fullName>
    </submittedName>
</protein>
<keyword evidence="5" id="KW-1185">Reference proteome</keyword>
<dbReference type="PIRSF" id="PIRSF018266">
    <property type="entry name" value="FecR"/>
    <property type="match status" value="1"/>
</dbReference>
<feature type="domain" description="Protein FecR C-terminal" evidence="3">
    <location>
        <begin position="281"/>
        <end position="347"/>
    </location>
</feature>
<sequence length="352" mass="39614">MITEEKINRFLDGSATSQEAEEVHTYFLNNPDALDRYINSEEWNNTTAKQLPAKTEADMDKVVLSKTVAAKLSENFKYLAAASVIGIIILAAYIIPSFNKINSESLYAIAKEDSLTNYSQAIKIIKLIDGSAISLYPGSALYYPSAFEEDNRTVRLKGKARFDVAQDRKKPFTVISSDITTTALGTIFIVDGTDTGNIAVSLIEGKVVLKPLREAKFKAVYLNPNEKCIIHKKDYRISLQSINDEPLFKNNIISKKHLRNTQIAKENQPDFIDATPIEDALDFNQTPLYHVFNVLAGNYPLKISYNKKDVEHLYFTGNFKKEQQINTILKIICDMNGLEAVATKDRIRISKK</sequence>
<comment type="caution">
    <text evidence="4">The sequence shown here is derived from an EMBL/GenBank/DDBJ whole genome shotgun (WGS) entry which is preliminary data.</text>
</comment>
<evidence type="ECO:0000259" key="3">
    <source>
        <dbReference type="Pfam" id="PF16344"/>
    </source>
</evidence>
<dbReference type="PANTHER" id="PTHR30273:SF2">
    <property type="entry name" value="PROTEIN FECR"/>
    <property type="match status" value="1"/>
</dbReference>
<dbReference type="Pfam" id="PF04773">
    <property type="entry name" value="FecR"/>
    <property type="match status" value="1"/>
</dbReference>
<evidence type="ECO:0000259" key="2">
    <source>
        <dbReference type="Pfam" id="PF04773"/>
    </source>
</evidence>
<dbReference type="InterPro" id="IPR032508">
    <property type="entry name" value="FecR_C"/>
</dbReference>
<dbReference type="Proteomes" id="UP001209317">
    <property type="component" value="Unassembled WGS sequence"/>
</dbReference>
<dbReference type="Gene3D" id="3.55.50.30">
    <property type="match status" value="1"/>
</dbReference>
<reference evidence="4" key="1">
    <citation type="submission" date="2022-10" db="EMBL/GenBank/DDBJ databases">
        <authorList>
            <person name="Kim H.S."/>
            <person name="Kim J.-S."/>
            <person name="Suh M.K."/>
            <person name="Eom M.K."/>
            <person name="Lee J.-S."/>
        </authorList>
    </citation>
    <scope>NUCLEOTIDE SEQUENCE</scope>
    <source>
        <strain evidence="4">LIP-5</strain>
    </source>
</reference>
<evidence type="ECO:0000256" key="1">
    <source>
        <dbReference type="SAM" id="Phobius"/>
    </source>
</evidence>
<evidence type="ECO:0000313" key="4">
    <source>
        <dbReference type="EMBL" id="MCU7693864.1"/>
    </source>
</evidence>
<dbReference type="Gene3D" id="2.60.120.1440">
    <property type="match status" value="1"/>
</dbReference>
<accession>A0AAE3IL52</accession>
<dbReference type="GO" id="GO:0016989">
    <property type="term" value="F:sigma factor antagonist activity"/>
    <property type="evidence" value="ECO:0007669"/>
    <property type="project" value="TreeGrafter"/>
</dbReference>